<evidence type="ECO:0000313" key="4">
    <source>
        <dbReference type="Proteomes" id="UP000078595"/>
    </source>
</evidence>
<dbReference type="GeneID" id="28970733"/>
<keyword evidence="4" id="KW-1185">Reference proteome</keyword>
<name>A0A1A5ZWU5_9TREE</name>
<dbReference type="AlphaFoldDB" id="A0A1A5ZWU5"/>
<sequence>MALMLVGAGVRAGVKAYKAFDKKQKEKKEQQQQGTGSSGSVSSNMPNMEGLQLNDPSYPSQTRAPASVYEADIPQGYRDEKKSREYNDGKQIDENPFDAPPSYDKAIETDSAQPSSSTSRDYASAPTSAPEPERYAGGFGSSDYPPQSEQRLHRTRSNSSSSSSSSSSSASSKEIRHRNPGLTRYEAKALRRQNKYERKLARRQAKAEKRARRDQHRIERDMKKYGVRTEEYGQSPLGMGTSMGPHMGMTPGSDMGMGTGMGMGMGMGMGRGGLGGRGGFGRGRGGGPLGRGVW</sequence>
<dbReference type="Proteomes" id="UP000078595">
    <property type="component" value="Chromosome 11"/>
</dbReference>
<reference evidence="3" key="2">
    <citation type="submission" date="2013-07" db="EMBL/GenBank/DDBJ databases">
        <authorList>
            <consortium name="The Broad Institute Genome Sequencing Platform"/>
            <person name="Cuomo C."/>
            <person name="Litvintseva A."/>
            <person name="Chen Y."/>
            <person name="Heitman J."/>
            <person name="Sun S."/>
            <person name="Springer D."/>
            <person name="Dromer F."/>
            <person name="Young S.K."/>
            <person name="Zeng Q."/>
            <person name="Gargeya S."/>
            <person name="Fitzgerald M."/>
            <person name="Abouelleil A."/>
            <person name="Alvarado L."/>
            <person name="Berlin A.M."/>
            <person name="Chapman S.B."/>
            <person name="Dewar J."/>
            <person name="Goldberg J."/>
            <person name="Griggs A."/>
            <person name="Gujja S."/>
            <person name="Hansen M."/>
            <person name="Howarth C."/>
            <person name="Imamovic A."/>
            <person name="Larimer J."/>
            <person name="McCowan C."/>
            <person name="Murphy C."/>
            <person name="Pearson M."/>
            <person name="Priest M."/>
            <person name="Roberts A."/>
            <person name="Saif S."/>
            <person name="Shea T."/>
            <person name="Sykes S."/>
            <person name="Wortman J."/>
            <person name="Nusbaum C."/>
            <person name="Birren B."/>
        </authorList>
    </citation>
    <scope>NUCLEOTIDE SEQUENCE</scope>
    <source>
        <strain evidence="3">CBS 10117</strain>
    </source>
</reference>
<feature type="compositionally biased region" description="Polar residues" evidence="1">
    <location>
        <begin position="110"/>
        <end position="127"/>
    </location>
</feature>
<dbReference type="OrthoDB" id="10549825at2759"/>
<feature type="compositionally biased region" description="Low complexity" evidence="1">
    <location>
        <begin position="157"/>
        <end position="172"/>
    </location>
</feature>
<feature type="compositionally biased region" description="Basic residues" evidence="1">
    <location>
        <begin position="200"/>
        <end position="215"/>
    </location>
</feature>
<organism evidence="2">
    <name type="scientific">Kwoniella dejecticola CBS 10117</name>
    <dbReference type="NCBI Taxonomy" id="1296121"/>
    <lineage>
        <taxon>Eukaryota</taxon>
        <taxon>Fungi</taxon>
        <taxon>Dikarya</taxon>
        <taxon>Basidiomycota</taxon>
        <taxon>Agaricomycotina</taxon>
        <taxon>Tremellomycetes</taxon>
        <taxon>Tremellales</taxon>
        <taxon>Cryptococcaceae</taxon>
        <taxon>Kwoniella</taxon>
    </lineage>
</organism>
<feature type="compositionally biased region" description="Polar residues" evidence="1">
    <location>
        <begin position="34"/>
        <end position="46"/>
    </location>
</feature>
<dbReference type="KEGG" id="kdj:28970733"/>
<feature type="compositionally biased region" description="Basic and acidic residues" evidence="1">
    <location>
        <begin position="185"/>
        <end position="199"/>
    </location>
</feature>
<dbReference type="RefSeq" id="XP_018260117.1">
    <property type="nucleotide sequence ID" value="XM_018410308.1"/>
</dbReference>
<evidence type="ECO:0000313" key="3">
    <source>
        <dbReference type="EMBL" id="WWC66019.1"/>
    </source>
</evidence>
<proteinExistence type="predicted"/>
<accession>A0A1A5ZWU5</accession>
<reference evidence="3" key="3">
    <citation type="submission" date="2024-02" db="EMBL/GenBank/DDBJ databases">
        <title>Comparative genomics of Cryptococcus and Kwoniella reveals pathogenesis evolution and contrasting modes of karyotype evolution via chromosome fusion or intercentromeric recombination.</title>
        <authorList>
            <person name="Coelho M.A."/>
            <person name="David-Palma M."/>
            <person name="Shea T."/>
            <person name="Bowers K."/>
            <person name="McGinley-Smith S."/>
            <person name="Mohammad A.W."/>
            <person name="Gnirke A."/>
            <person name="Yurkov A.M."/>
            <person name="Nowrousian M."/>
            <person name="Sun S."/>
            <person name="Cuomo C.A."/>
            <person name="Heitman J."/>
        </authorList>
    </citation>
    <scope>NUCLEOTIDE SEQUENCE</scope>
    <source>
        <strain evidence="3">CBS 10117</strain>
    </source>
</reference>
<evidence type="ECO:0000256" key="1">
    <source>
        <dbReference type="SAM" id="MobiDB-lite"/>
    </source>
</evidence>
<dbReference type="EMBL" id="KI894035">
    <property type="protein sequence ID" value="OBR82275.1"/>
    <property type="molecule type" value="Genomic_DNA"/>
</dbReference>
<dbReference type="EMBL" id="CP144540">
    <property type="protein sequence ID" value="WWC66019.1"/>
    <property type="molecule type" value="Genomic_DNA"/>
</dbReference>
<feature type="compositionally biased region" description="Basic and acidic residues" evidence="1">
    <location>
        <begin position="21"/>
        <end position="30"/>
    </location>
</feature>
<protein>
    <submittedName>
        <fullName evidence="2">Uncharacterized protein</fullName>
    </submittedName>
</protein>
<feature type="compositionally biased region" description="Polar residues" evidence="1">
    <location>
        <begin position="54"/>
        <end position="64"/>
    </location>
</feature>
<dbReference type="VEuPathDB" id="FungiDB:I303_07034"/>
<feature type="compositionally biased region" description="Basic and acidic residues" evidence="1">
    <location>
        <begin position="77"/>
        <end position="93"/>
    </location>
</feature>
<gene>
    <name evidence="2" type="ORF">I303_07034</name>
    <name evidence="3" type="ORF">I303_108641</name>
</gene>
<feature type="region of interest" description="Disordered" evidence="1">
    <location>
        <begin position="21"/>
        <end position="217"/>
    </location>
</feature>
<reference evidence="2" key="1">
    <citation type="submission" date="2013-07" db="EMBL/GenBank/DDBJ databases">
        <title>The Genome Sequence of Cryptococcus dejecticola CBS10117.</title>
        <authorList>
            <consortium name="The Broad Institute Genome Sequencing Platform"/>
            <person name="Cuomo C."/>
            <person name="Litvintseva A."/>
            <person name="Chen Y."/>
            <person name="Heitman J."/>
            <person name="Sun S."/>
            <person name="Springer D."/>
            <person name="Dromer F."/>
            <person name="Young S.K."/>
            <person name="Zeng Q."/>
            <person name="Gargeya S."/>
            <person name="Fitzgerald M."/>
            <person name="Abouelleil A."/>
            <person name="Alvarado L."/>
            <person name="Berlin A.M."/>
            <person name="Chapman S.B."/>
            <person name="Dewar J."/>
            <person name="Goldberg J."/>
            <person name="Griggs A."/>
            <person name="Gujja S."/>
            <person name="Hansen M."/>
            <person name="Howarth C."/>
            <person name="Imamovic A."/>
            <person name="Larimer J."/>
            <person name="McCowan C."/>
            <person name="Murphy C."/>
            <person name="Pearson M."/>
            <person name="Priest M."/>
            <person name="Roberts A."/>
            <person name="Saif S."/>
            <person name="Shea T."/>
            <person name="Sykes S."/>
            <person name="Wortman J."/>
            <person name="Nusbaum C."/>
            <person name="Birren B."/>
        </authorList>
    </citation>
    <scope>NUCLEOTIDE SEQUENCE [LARGE SCALE GENOMIC DNA]</scope>
    <source>
        <strain evidence="2">CBS 10117</strain>
    </source>
</reference>
<evidence type="ECO:0000313" key="2">
    <source>
        <dbReference type="EMBL" id="OBR82275.1"/>
    </source>
</evidence>